<dbReference type="Proteomes" id="UP000245683">
    <property type="component" value="Unassembled WGS sequence"/>
</dbReference>
<evidence type="ECO:0000256" key="1">
    <source>
        <dbReference type="SAM" id="MobiDB-lite"/>
    </source>
</evidence>
<sequence length="331" mass="34676">MVGRGTGQAVPGGAENGPAAAPTRVAGRSAAGGRGGMSETAEAHSSTAGGGRELRADCARCFGLCCVAPAFSASADFAIDKPAGQACPNLKADSRCGIHRDLRERGFPGCTVFDCFGAGQHVAQVTFGGRDWRAAPESARQMFDTFAAMRPLHELLWYLSEALALTAPGPLRDELARAWDETGRLTDGTPEELLALDVDAHRARVNAVLSQAGERARAGRAGADRRGAVLIGADLRRADLSGANLRGACLIGADLRGVDLGPADLTGADLRGADLRGADLSHCLFLHQSQLDAARGDHRTVLPAALRRPTHWSLALSPASARNRRRPPRRG</sequence>
<reference evidence="3" key="1">
    <citation type="submission" date="2018-05" db="EMBL/GenBank/DDBJ databases">
        <title>Micromonospora globispora sp. nov. and Micromonospora rugosa sp. nov., isolated from marine sediment.</title>
        <authorList>
            <person name="Carro L."/>
            <person name="Aysel V."/>
            <person name="Cetin D."/>
            <person name="Igual J.M."/>
            <person name="Klenk H.-P."/>
            <person name="Trujillo M.E."/>
            <person name="Sahin N."/>
        </authorList>
    </citation>
    <scope>NUCLEOTIDE SEQUENCE [LARGE SCALE GENOMIC DNA]</scope>
    <source>
        <strain evidence="3">S2904</strain>
    </source>
</reference>
<dbReference type="AlphaFoldDB" id="A0A317K9B9"/>
<dbReference type="InterPro" id="IPR051082">
    <property type="entry name" value="Pentapeptide-BTB/POZ_domain"/>
</dbReference>
<accession>A0A317K9B9</accession>
<keyword evidence="3" id="KW-1185">Reference proteome</keyword>
<dbReference type="SUPFAM" id="SSF141571">
    <property type="entry name" value="Pentapeptide repeat-like"/>
    <property type="match status" value="1"/>
</dbReference>
<evidence type="ECO:0000313" key="2">
    <source>
        <dbReference type="EMBL" id="PWU50063.1"/>
    </source>
</evidence>
<name>A0A317K9B9_9ACTN</name>
<dbReference type="PANTHER" id="PTHR14136">
    <property type="entry name" value="BTB_POZ DOMAIN-CONTAINING PROTEIN KCTD9"/>
    <property type="match status" value="1"/>
</dbReference>
<evidence type="ECO:0000313" key="3">
    <source>
        <dbReference type="Proteomes" id="UP000245683"/>
    </source>
</evidence>
<dbReference type="PANTHER" id="PTHR14136:SF17">
    <property type="entry name" value="BTB_POZ DOMAIN-CONTAINING PROTEIN KCTD9"/>
    <property type="match status" value="1"/>
</dbReference>
<feature type="region of interest" description="Disordered" evidence="1">
    <location>
        <begin position="1"/>
        <end position="49"/>
    </location>
</feature>
<feature type="compositionally biased region" description="Low complexity" evidence="1">
    <location>
        <begin position="9"/>
        <end position="29"/>
    </location>
</feature>
<gene>
    <name evidence="2" type="ORF">DLJ46_08070</name>
</gene>
<protein>
    <submittedName>
        <fullName evidence="2">Oxetanocin A resistance protein</fullName>
    </submittedName>
</protein>
<organism evidence="2 3">
    <name type="scientific">Micromonospora globispora</name>
    <dbReference type="NCBI Taxonomy" id="1450148"/>
    <lineage>
        <taxon>Bacteria</taxon>
        <taxon>Bacillati</taxon>
        <taxon>Actinomycetota</taxon>
        <taxon>Actinomycetes</taxon>
        <taxon>Micromonosporales</taxon>
        <taxon>Micromonosporaceae</taxon>
        <taxon>Micromonospora</taxon>
    </lineage>
</organism>
<dbReference type="Gene3D" id="2.160.20.80">
    <property type="entry name" value="E3 ubiquitin-protein ligase SopA"/>
    <property type="match status" value="1"/>
</dbReference>
<dbReference type="EMBL" id="QGSV01000119">
    <property type="protein sequence ID" value="PWU50063.1"/>
    <property type="molecule type" value="Genomic_DNA"/>
</dbReference>
<dbReference type="InterPro" id="IPR001646">
    <property type="entry name" value="5peptide_repeat"/>
</dbReference>
<dbReference type="Pfam" id="PF00805">
    <property type="entry name" value="Pentapeptide"/>
    <property type="match status" value="2"/>
</dbReference>
<proteinExistence type="predicted"/>
<dbReference type="OrthoDB" id="154708at2"/>
<comment type="caution">
    <text evidence="2">The sequence shown here is derived from an EMBL/GenBank/DDBJ whole genome shotgun (WGS) entry which is preliminary data.</text>
</comment>